<keyword evidence="1" id="KW-0472">Membrane</keyword>
<dbReference type="RefSeq" id="WP_076930892.1">
    <property type="nucleotide sequence ID" value="NZ_LT605205.1"/>
</dbReference>
<dbReference type="KEGG" id="psac:PSM36_2186"/>
<evidence type="ECO:0000256" key="1">
    <source>
        <dbReference type="SAM" id="Phobius"/>
    </source>
</evidence>
<accession>A0A1R3SZS5</accession>
<dbReference type="PANTHER" id="PTHR37321">
    <property type="entry name" value="EXPORTED PROTEIN-RELATED"/>
    <property type="match status" value="1"/>
</dbReference>
<dbReference type="InterPro" id="IPR038410">
    <property type="entry name" value="GxGYxYP_C_sf"/>
</dbReference>
<evidence type="ECO:0000259" key="2">
    <source>
        <dbReference type="Pfam" id="PF14323"/>
    </source>
</evidence>
<name>A0A1R3SZS5_9BACT</name>
<sequence length="642" mass="73277">MNCLNEKTIGYLAAALVLLPVILCILISCKEQNSDVIGVYDLRYTLSYDLNDTQQVGSLWDDIHAVATLQGIVNRKGPRLFIHYIVTHGIDIDSYWWDKYREPGRWLHEKDTVVYQDIIQLIEAYRKDINGVVLYDSSIASTSNVASAVAGIENLIAVRYDTDPNSLYSRIVLNGPKLKVIARLIKENGTPLFTGTGIIPGTDRMSTGSLKNDPYIWFIENYMKTNRCSGEFGAYYIDQKWREKPTATVVNHHTLTNHDFFVSKKAFFFDLSPWGDEPATDDETQVTGTDLNTLKEFLSEAYRINKGEKMCYIGGFPSWAFKYTQHAGGIHEDVATEWEFSKLIGAYNAFKDADAIGYGALANASFWTHFPLKERYPQRRVSLEELKQRGYLDEDGKVDFKGRNFFIFYVGDYDASSWVVQRTPSIWDDENRGKVPMMWAISPVLENRVPMALDYYRESATHNDYFVAADNGAGYLMPGMLQEPRESGFKSGLDSWANHCKPYYERWDLTITGFIIDGTAPGLSKEGLDCYASFSPDGIVPQKVPLTLLHGDMPVLRSDYDIIADDPKIAVQHMLDRVRVRPVPFHWFRNILKTPTWYVEFMDELHSADPDIELLDAPTFFELYRIWLRQNPAAATGKIEME</sequence>
<protein>
    <recommendedName>
        <fullName evidence="2">GxGYxYP putative glycoside hydrolase C-terminal domain-containing protein</fullName>
    </recommendedName>
</protein>
<gene>
    <name evidence="3" type="ORF">PSM36_2186</name>
</gene>
<dbReference type="PROSITE" id="PS51257">
    <property type="entry name" value="PROKAR_LIPOPROTEIN"/>
    <property type="match status" value="1"/>
</dbReference>
<proteinExistence type="predicted"/>
<dbReference type="PANTHER" id="PTHR37321:SF1">
    <property type="entry name" value="EXPORTED PROTEIN"/>
    <property type="match status" value="1"/>
</dbReference>
<organism evidence="3 4">
    <name type="scientific">Proteiniphilum saccharofermentans</name>
    <dbReference type="NCBI Taxonomy" id="1642647"/>
    <lineage>
        <taxon>Bacteria</taxon>
        <taxon>Pseudomonadati</taxon>
        <taxon>Bacteroidota</taxon>
        <taxon>Bacteroidia</taxon>
        <taxon>Bacteroidales</taxon>
        <taxon>Dysgonomonadaceae</taxon>
        <taxon>Proteiniphilum</taxon>
    </lineage>
</organism>
<keyword evidence="1" id="KW-1133">Transmembrane helix</keyword>
<keyword evidence="1" id="KW-0812">Transmembrane</keyword>
<dbReference type="Proteomes" id="UP000187464">
    <property type="component" value="Chromosome I"/>
</dbReference>
<dbReference type="Pfam" id="PF14323">
    <property type="entry name" value="GxGYxYP_C"/>
    <property type="match status" value="1"/>
</dbReference>
<dbReference type="InterPro" id="IPR025832">
    <property type="entry name" value="GxGYxYP_C"/>
</dbReference>
<dbReference type="STRING" id="1642647.PSM36_2186"/>
<dbReference type="EMBL" id="LT605205">
    <property type="protein sequence ID" value="SCD20991.1"/>
    <property type="molecule type" value="Genomic_DNA"/>
</dbReference>
<dbReference type="AlphaFoldDB" id="A0A1R3SZS5"/>
<evidence type="ECO:0000313" key="3">
    <source>
        <dbReference type="EMBL" id="SCD20991.1"/>
    </source>
</evidence>
<feature type="transmembrane region" description="Helical" evidence="1">
    <location>
        <begin position="9"/>
        <end position="28"/>
    </location>
</feature>
<reference evidence="3 4" key="1">
    <citation type="submission" date="2016-08" db="EMBL/GenBank/DDBJ databases">
        <authorList>
            <person name="Seilhamer J.J."/>
        </authorList>
    </citation>
    <scope>NUCLEOTIDE SEQUENCE [LARGE SCALE GENOMIC DNA]</scope>
    <source>
        <strain evidence="3">M3/6</strain>
    </source>
</reference>
<keyword evidence="4" id="KW-1185">Reference proteome</keyword>
<evidence type="ECO:0000313" key="4">
    <source>
        <dbReference type="Proteomes" id="UP000187464"/>
    </source>
</evidence>
<feature type="domain" description="GxGYxYP putative glycoside hydrolase C-terminal" evidence="2">
    <location>
        <begin position="408"/>
        <end position="536"/>
    </location>
</feature>
<dbReference type="Gene3D" id="3.20.20.490">
    <property type="entry name" value="GxGYxYP glycoside hydrolase, C-terminal domain"/>
    <property type="match status" value="1"/>
</dbReference>